<gene>
    <name evidence="4" type="ORF">GBA65_04970</name>
</gene>
<dbReference type="AlphaFoldDB" id="A0A6G8Q2J0"/>
<dbReference type="InterPro" id="IPR016181">
    <property type="entry name" value="Acyl_CoA_acyltransferase"/>
</dbReference>
<protein>
    <submittedName>
        <fullName evidence="4">GNAT family N-acetyltransferase</fullName>
    </submittedName>
</protein>
<dbReference type="InterPro" id="IPR050832">
    <property type="entry name" value="Bact_Acetyltransf"/>
</dbReference>
<proteinExistence type="predicted"/>
<dbReference type="GO" id="GO:0016747">
    <property type="term" value="F:acyltransferase activity, transferring groups other than amino-acyl groups"/>
    <property type="evidence" value="ECO:0007669"/>
    <property type="project" value="InterPro"/>
</dbReference>
<sequence>MLADYAALIRAGEVYVLVDGSVVAGVLVLRPLEDAVLVENVAVRPSYQGSGLGRELMRFAEEFAHESGAREIHLYTNERMTENIAFYERLGYREIERRLDDGYRRVFMRKELPEA</sequence>
<dbReference type="Pfam" id="PF13508">
    <property type="entry name" value="Acetyltransf_7"/>
    <property type="match status" value="1"/>
</dbReference>
<dbReference type="KEGG" id="rmar:GBA65_04970"/>
<organism evidence="4 5">
    <name type="scientific">Rubrobacter marinus</name>
    <dbReference type="NCBI Taxonomy" id="2653852"/>
    <lineage>
        <taxon>Bacteria</taxon>
        <taxon>Bacillati</taxon>
        <taxon>Actinomycetota</taxon>
        <taxon>Rubrobacteria</taxon>
        <taxon>Rubrobacterales</taxon>
        <taxon>Rubrobacteraceae</taxon>
        <taxon>Rubrobacter</taxon>
    </lineage>
</organism>
<name>A0A6G8Q2J0_9ACTN</name>
<accession>A0A6G8Q2J0</accession>
<evidence type="ECO:0000256" key="1">
    <source>
        <dbReference type="ARBA" id="ARBA00022679"/>
    </source>
</evidence>
<dbReference type="InterPro" id="IPR000182">
    <property type="entry name" value="GNAT_dom"/>
</dbReference>
<dbReference type="Gene3D" id="3.40.630.30">
    <property type="match status" value="1"/>
</dbReference>
<evidence type="ECO:0000259" key="3">
    <source>
        <dbReference type="PROSITE" id="PS51186"/>
    </source>
</evidence>
<feature type="domain" description="N-acetyltransferase" evidence="3">
    <location>
        <begin position="1"/>
        <end position="113"/>
    </location>
</feature>
<keyword evidence="1 4" id="KW-0808">Transferase</keyword>
<dbReference type="SUPFAM" id="SSF55729">
    <property type="entry name" value="Acyl-CoA N-acyltransferases (Nat)"/>
    <property type="match status" value="1"/>
</dbReference>
<dbReference type="PROSITE" id="PS51186">
    <property type="entry name" value="GNAT"/>
    <property type="match status" value="1"/>
</dbReference>
<dbReference type="PANTHER" id="PTHR43877">
    <property type="entry name" value="AMINOALKYLPHOSPHONATE N-ACETYLTRANSFERASE-RELATED-RELATED"/>
    <property type="match status" value="1"/>
</dbReference>
<evidence type="ECO:0000256" key="2">
    <source>
        <dbReference type="ARBA" id="ARBA00023315"/>
    </source>
</evidence>
<dbReference type="CDD" id="cd04301">
    <property type="entry name" value="NAT_SF"/>
    <property type="match status" value="1"/>
</dbReference>
<dbReference type="PANTHER" id="PTHR43877:SF2">
    <property type="entry name" value="AMINOALKYLPHOSPHONATE N-ACETYLTRANSFERASE-RELATED"/>
    <property type="match status" value="1"/>
</dbReference>
<reference evidence="4 5" key="1">
    <citation type="submission" date="2019-10" db="EMBL/GenBank/DDBJ databases">
        <title>Rubrobacter sp nov SCSIO 52915 isolated from a deep-sea sediment in the South China Sea.</title>
        <authorList>
            <person name="Chen R.W."/>
        </authorList>
    </citation>
    <scope>NUCLEOTIDE SEQUENCE [LARGE SCALE GENOMIC DNA]</scope>
    <source>
        <strain evidence="4 5">SCSIO 52915</strain>
    </source>
</reference>
<keyword evidence="5" id="KW-1185">Reference proteome</keyword>
<dbReference type="EMBL" id="CP045121">
    <property type="protein sequence ID" value="QIN80668.1"/>
    <property type="molecule type" value="Genomic_DNA"/>
</dbReference>
<dbReference type="Proteomes" id="UP000502706">
    <property type="component" value="Chromosome"/>
</dbReference>
<evidence type="ECO:0000313" key="5">
    <source>
        <dbReference type="Proteomes" id="UP000502706"/>
    </source>
</evidence>
<evidence type="ECO:0000313" key="4">
    <source>
        <dbReference type="EMBL" id="QIN80668.1"/>
    </source>
</evidence>
<keyword evidence="2" id="KW-0012">Acyltransferase</keyword>